<keyword evidence="4" id="KW-1185">Reference proteome</keyword>
<protein>
    <submittedName>
        <fullName evidence="3">Uncharacterized protein</fullName>
    </submittedName>
</protein>
<organism evidence="3 4">
    <name type="scientific">Methylorubrum suomiense</name>
    <dbReference type="NCBI Taxonomy" id="144191"/>
    <lineage>
        <taxon>Bacteria</taxon>
        <taxon>Pseudomonadati</taxon>
        <taxon>Pseudomonadota</taxon>
        <taxon>Alphaproteobacteria</taxon>
        <taxon>Hyphomicrobiales</taxon>
        <taxon>Methylobacteriaceae</taxon>
        <taxon>Methylorubrum</taxon>
    </lineage>
</organism>
<keyword evidence="2" id="KW-0732">Signal</keyword>
<reference evidence="3" key="2">
    <citation type="submission" date="2021-08" db="EMBL/GenBank/DDBJ databases">
        <authorList>
            <person name="Tani A."/>
            <person name="Ola A."/>
            <person name="Ogura Y."/>
            <person name="Katsura K."/>
            <person name="Hayashi T."/>
        </authorList>
    </citation>
    <scope>NUCLEOTIDE SEQUENCE</scope>
    <source>
        <strain evidence="3">DSM 14458</strain>
    </source>
</reference>
<feature type="chain" id="PRO_5045356669" evidence="2">
    <location>
        <begin position="31"/>
        <end position="201"/>
    </location>
</feature>
<sequence length="201" mass="20189">MTALSATSSKFTALAGAFATLALLSGPALAQGAFGQMPAPSMDAAPAEAAPVAPPMSMPMPSAAAPAQPAPQGGTDCSAIQKTLIERKNLVGKANAASNSKQKMTPQAACALFGQLQANGTTGIKWITANKEWCSIPDSFAEGFQADHKRVGEIRTKVCTMAAQASKMEAQARAQAQNGGGGGLLGGPGLSGSFKMPQGAL</sequence>
<comment type="caution">
    <text evidence="3">The sequence shown here is derived from an EMBL/GenBank/DDBJ whole genome shotgun (WGS) entry which is preliminary data.</text>
</comment>
<reference evidence="3" key="1">
    <citation type="journal article" date="2021" name="Front. Microbiol.">
        <title>Comprehensive Comparative Genomics and Phenotyping of Methylobacterium Species.</title>
        <authorList>
            <person name="Alessa O."/>
            <person name="Ogura Y."/>
            <person name="Fujitani Y."/>
            <person name="Takami H."/>
            <person name="Hayashi T."/>
            <person name="Sahin N."/>
            <person name="Tani A."/>
        </authorList>
    </citation>
    <scope>NUCLEOTIDE SEQUENCE</scope>
    <source>
        <strain evidence="3">DSM 14458</strain>
    </source>
</reference>
<feature type="region of interest" description="Disordered" evidence="1">
    <location>
        <begin position="170"/>
        <end position="191"/>
    </location>
</feature>
<evidence type="ECO:0000313" key="4">
    <source>
        <dbReference type="Proteomes" id="UP001055093"/>
    </source>
</evidence>
<dbReference type="EMBL" id="BPRE01000001">
    <property type="protein sequence ID" value="GJE73682.1"/>
    <property type="molecule type" value="Genomic_DNA"/>
</dbReference>
<proteinExistence type="predicted"/>
<dbReference type="Proteomes" id="UP001055093">
    <property type="component" value="Unassembled WGS sequence"/>
</dbReference>
<feature type="compositionally biased region" description="Gly residues" evidence="1">
    <location>
        <begin position="178"/>
        <end position="190"/>
    </location>
</feature>
<dbReference type="RefSeq" id="WP_137831497.1">
    <property type="nucleotide sequence ID" value="NZ_BPRE01000001.1"/>
</dbReference>
<feature type="signal peptide" evidence="2">
    <location>
        <begin position="1"/>
        <end position="30"/>
    </location>
</feature>
<gene>
    <name evidence="3" type="ORF">BGCPKDLD_0248</name>
</gene>
<evidence type="ECO:0000256" key="2">
    <source>
        <dbReference type="SAM" id="SignalP"/>
    </source>
</evidence>
<evidence type="ECO:0000313" key="3">
    <source>
        <dbReference type="EMBL" id="GJE73682.1"/>
    </source>
</evidence>
<accession>A0ABQ4URN0</accession>
<name>A0ABQ4URN0_9HYPH</name>
<evidence type="ECO:0000256" key="1">
    <source>
        <dbReference type="SAM" id="MobiDB-lite"/>
    </source>
</evidence>